<dbReference type="PaxDb" id="29760-VIT_06s0004g06330.t01"/>
<dbReference type="AlphaFoldDB" id="D7SK02"/>
<dbReference type="EMBL" id="FN594951">
    <property type="protein sequence ID" value="CBI15978.3"/>
    <property type="molecule type" value="Genomic_DNA"/>
</dbReference>
<sequence length="33" mass="3633">MVLALKKLFLLPSPSSLLKFLGCLSFGSARECY</sequence>
<keyword evidence="2" id="KW-1185">Reference proteome</keyword>
<dbReference type="Proteomes" id="UP000009183">
    <property type="component" value="Chromosome 6"/>
</dbReference>
<protein>
    <submittedName>
        <fullName evidence="1">Uncharacterized protein</fullName>
    </submittedName>
</protein>
<reference evidence="2" key="1">
    <citation type="journal article" date="2007" name="Nature">
        <title>The grapevine genome sequence suggests ancestral hexaploidization in major angiosperm phyla.</title>
        <authorList>
            <consortium name="The French-Italian Public Consortium for Grapevine Genome Characterization."/>
            <person name="Jaillon O."/>
            <person name="Aury J.-M."/>
            <person name="Noel B."/>
            <person name="Policriti A."/>
            <person name="Clepet C."/>
            <person name="Casagrande A."/>
            <person name="Choisne N."/>
            <person name="Aubourg S."/>
            <person name="Vitulo N."/>
            <person name="Jubin C."/>
            <person name="Vezzi A."/>
            <person name="Legeai F."/>
            <person name="Hugueney P."/>
            <person name="Dasilva C."/>
            <person name="Horner D."/>
            <person name="Mica E."/>
            <person name="Jublot D."/>
            <person name="Poulain J."/>
            <person name="Bruyere C."/>
            <person name="Billault A."/>
            <person name="Segurens B."/>
            <person name="Gouyvenoux M."/>
            <person name="Ugarte E."/>
            <person name="Cattonaro F."/>
            <person name="Anthouard V."/>
            <person name="Vico V."/>
            <person name="Del Fabbro C."/>
            <person name="Alaux M."/>
            <person name="Di Gaspero G."/>
            <person name="Dumas V."/>
            <person name="Felice N."/>
            <person name="Paillard S."/>
            <person name="Juman I."/>
            <person name="Moroldo M."/>
            <person name="Scalabrin S."/>
            <person name="Canaguier A."/>
            <person name="Le Clainche I."/>
            <person name="Malacrida G."/>
            <person name="Durand E."/>
            <person name="Pesole G."/>
            <person name="Laucou V."/>
            <person name="Chatelet P."/>
            <person name="Merdinoglu D."/>
            <person name="Delledonne M."/>
            <person name="Pezzotti M."/>
            <person name="Lecharny A."/>
            <person name="Scarpelli C."/>
            <person name="Artiguenave F."/>
            <person name="Pe M.E."/>
            <person name="Valle G."/>
            <person name="Morgante M."/>
            <person name="Caboche M."/>
            <person name="Adam-Blondon A.-F."/>
            <person name="Weissenbach J."/>
            <person name="Quetier F."/>
            <person name="Wincker P."/>
        </authorList>
    </citation>
    <scope>NUCLEOTIDE SEQUENCE [LARGE SCALE GENOMIC DNA]</scope>
    <source>
        <strain evidence="2">cv. Pinot noir / PN40024</strain>
    </source>
</reference>
<evidence type="ECO:0000313" key="2">
    <source>
        <dbReference type="Proteomes" id="UP000009183"/>
    </source>
</evidence>
<organism evidence="1 2">
    <name type="scientific">Vitis vinifera</name>
    <name type="common">Grape</name>
    <dbReference type="NCBI Taxonomy" id="29760"/>
    <lineage>
        <taxon>Eukaryota</taxon>
        <taxon>Viridiplantae</taxon>
        <taxon>Streptophyta</taxon>
        <taxon>Embryophyta</taxon>
        <taxon>Tracheophyta</taxon>
        <taxon>Spermatophyta</taxon>
        <taxon>Magnoliopsida</taxon>
        <taxon>eudicotyledons</taxon>
        <taxon>Gunneridae</taxon>
        <taxon>Pentapetalae</taxon>
        <taxon>rosids</taxon>
        <taxon>Vitales</taxon>
        <taxon>Vitaceae</taxon>
        <taxon>Viteae</taxon>
        <taxon>Vitis</taxon>
    </lineage>
</organism>
<evidence type="ECO:0000313" key="1">
    <source>
        <dbReference type="EMBL" id="CBI15978.3"/>
    </source>
</evidence>
<proteinExistence type="predicted"/>
<dbReference type="InParanoid" id="D7SK02"/>
<gene>
    <name evidence="1" type="ordered locus">VIT_06s0004g06330</name>
</gene>
<accession>D7SK02</accession>
<name>D7SK02_VITVI</name>
<dbReference type="HOGENOM" id="CLU_3385770_0_0_1"/>